<protein>
    <submittedName>
        <fullName evidence="1">Uncharacterized protein</fullName>
    </submittedName>
</protein>
<dbReference type="AlphaFoldDB" id="A0A0A8Y004"/>
<proteinExistence type="predicted"/>
<dbReference type="EMBL" id="GBRH01279690">
    <property type="protein sequence ID" value="JAD18205.1"/>
    <property type="molecule type" value="Transcribed_RNA"/>
</dbReference>
<accession>A0A0A8Y004</accession>
<organism evidence="1">
    <name type="scientific">Arundo donax</name>
    <name type="common">Giant reed</name>
    <name type="synonym">Donax arundinaceus</name>
    <dbReference type="NCBI Taxonomy" id="35708"/>
    <lineage>
        <taxon>Eukaryota</taxon>
        <taxon>Viridiplantae</taxon>
        <taxon>Streptophyta</taxon>
        <taxon>Embryophyta</taxon>
        <taxon>Tracheophyta</taxon>
        <taxon>Spermatophyta</taxon>
        <taxon>Magnoliopsida</taxon>
        <taxon>Liliopsida</taxon>
        <taxon>Poales</taxon>
        <taxon>Poaceae</taxon>
        <taxon>PACMAD clade</taxon>
        <taxon>Arundinoideae</taxon>
        <taxon>Arundineae</taxon>
        <taxon>Arundo</taxon>
    </lineage>
</organism>
<reference evidence="1" key="1">
    <citation type="submission" date="2014-09" db="EMBL/GenBank/DDBJ databases">
        <authorList>
            <person name="Magalhaes I.L.F."/>
            <person name="Oliveira U."/>
            <person name="Santos F.R."/>
            <person name="Vidigal T.H.D.A."/>
            <person name="Brescovit A.D."/>
            <person name="Santos A.J."/>
        </authorList>
    </citation>
    <scope>NUCLEOTIDE SEQUENCE</scope>
    <source>
        <tissue evidence="1">Shoot tissue taken approximately 20 cm above the soil surface</tissue>
    </source>
</reference>
<name>A0A0A8Y004_ARUDO</name>
<evidence type="ECO:0000313" key="1">
    <source>
        <dbReference type="EMBL" id="JAD18205.1"/>
    </source>
</evidence>
<reference evidence="1" key="2">
    <citation type="journal article" date="2015" name="Data Brief">
        <title>Shoot transcriptome of the giant reed, Arundo donax.</title>
        <authorList>
            <person name="Barrero R.A."/>
            <person name="Guerrero F.D."/>
            <person name="Moolhuijzen P."/>
            <person name="Goolsby J.A."/>
            <person name="Tidwell J."/>
            <person name="Bellgard S.E."/>
            <person name="Bellgard M.I."/>
        </authorList>
    </citation>
    <scope>NUCLEOTIDE SEQUENCE</scope>
    <source>
        <tissue evidence="1">Shoot tissue taken approximately 20 cm above the soil surface</tissue>
    </source>
</reference>
<sequence>MCSFHRQIRSATMGKHAGMFCAQLAIHATENMLRLTMDDTIEHPFLLYV</sequence>